<sequence>MNKLSKVTEAVRCHANGAWLLALLTGAPGSLGAALITPTDLDGLALGAMIAGPVGPEVETTFVDTTGNGIGDLSSSVSCPSGFASCVPSTNPPGALYTYQHAITPGIDLPNDPPFPSPSTVLAFDGADRFSLGFPAAGFVGIAGYSFSDADSVLVAGTSIIIEYLPDNRLEWRLSPGAGWDTGETIRFFWQTTQPPSGPGGQYTLGSTMTGTAAGPQPIPIATVPSPATFGLLASGLLGMFGIYWRAPKPIKRTER</sequence>
<dbReference type="EMBL" id="JPGN01000070">
    <property type="protein sequence ID" value="KFI18889.1"/>
    <property type="molecule type" value="Genomic_DNA"/>
</dbReference>
<dbReference type="AlphaFoldDB" id="A0A0E2Z063"/>
<reference evidence="2 3" key="1">
    <citation type="submission" date="2014-07" db="EMBL/GenBank/DDBJ databases">
        <title>Comparative analysis of Nitrosococcus oceani genome inventories of strains from Pacific and Atlantic gyres.</title>
        <authorList>
            <person name="Lim C.K."/>
            <person name="Wang L."/>
            <person name="Sayavedra-Soto L.A."/>
            <person name="Klotz M.G."/>
        </authorList>
    </citation>
    <scope>NUCLEOTIDE SEQUENCE [LARGE SCALE GENOMIC DNA]</scope>
    <source>
        <strain evidence="2 3">C-27</strain>
    </source>
</reference>
<keyword evidence="1" id="KW-0812">Transmembrane</keyword>
<gene>
    <name evidence="2" type="ORF">IB75_11350</name>
</gene>
<evidence type="ECO:0000313" key="2">
    <source>
        <dbReference type="EMBL" id="KFI18889.1"/>
    </source>
</evidence>
<evidence type="ECO:0000313" key="3">
    <source>
        <dbReference type="Proteomes" id="UP000028839"/>
    </source>
</evidence>
<organism evidence="2 3">
    <name type="scientific">Nitrosococcus oceani C-27</name>
    <dbReference type="NCBI Taxonomy" id="314279"/>
    <lineage>
        <taxon>Bacteria</taxon>
        <taxon>Pseudomonadati</taxon>
        <taxon>Pseudomonadota</taxon>
        <taxon>Gammaproteobacteria</taxon>
        <taxon>Chromatiales</taxon>
        <taxon>Chromatiaceae</taxon>
        <taxon>Nitrosococcus</taxon>
    </lineage>
</organism>
<protein>
    <submittedName>
        <fullName evidence="2">Uncharacterized protein</fullName>
    </submittedName>
</protein>
<proteinExistence type="predicted"/>
<dbReference type="HOGENOM" id="CLU_1114837_0_0_6"/>
<dbReference type="Proteomes" id="UP000028839">
    <property type="component" value="Unassembled WGS sequence"/>
</dbReference>
<accession>A0A0E2Z063</accession>
<comment type="caution">
    <text evidence="2">The sequence shown here is derived from an EMBL/GenBank/DDBJ whole genome shotgun (WGS) entry which is preliminary data.</text>
</comment>
<keyword evidence="1" id="KW-1133">Transmembrane helix</keyword>
<dbReference type="OrthoDB" id="7063485at2"/>
<name>A0A0E2Z063_9GAMM</name>
<feature type="transmembrane region" description="Helical" evidence="1">
    <location>
        <begin position="228"/>
        <end position="247"/>
    </location>
</feature>
<evidence type="ECO:0000256" key="1">
    <source>
        <dbReference type="SAM" id="Phobius"/>
    </source>
</evidence>
<keyword evidence="1" id="KW-0472">Membrane</keyword>